<keyword evidence="1" id="KW-0732">Signal</keyword>
<feature type="chain" id="PRO_5032429316" description="Outer membrane protein assembly factor BamE" evidence="1">
    <location>
        <begin position="24"/>
        <end position="97"/>
    </location>
</feature>
<evidence type="ECO:0000313" key="3">
    <source>
        <dbReference type="Proteomes" id="UP000250918"/>
    </source>
</evidence>
<proteinExistence type="predicted"/>
<evidence type="ECO:0000313" key="2">
    <source>
        <dbReference type="EMBL" id="PWB74186.1"/>
    </source>
</evidence>
<protein>
    <recommendedName>
        <fullName evidence="4">Outer membrane protein assembly factor BamE</fullName>
    </recommendedName>
</protein>
<dbReference type="Proteomes" id="UP000250918">
    <property type="component" value="Unassembled WGS sequence"/>
</dbReference>
<accession>A0A855X415</accession>
<sequence length="97" mass="10875">MTRKLLFAAVGVLLLFAALSCTRINRDEDPNRFADLQSLPLEYGQLKAVTISEQYAGWAQIWFQDDAGTVRMVRINYATDQMLKNVLTIPRTPAGGK</sequence>
<dbReference type="AlphaFoldDB" id="A0A855X415"/>
<dbReference type="EMBL" id="PQAP01000039">
    <property type="protein sequence ID" value="PWB74186.1"/>
    <property type="molecule type" value="Genomic_DNA"/>
</dbReference>
<evidence type="ECO:0000256" key="1">
    <source>
        <dbReference type="SAM" id="SignalP"/>
    </source>
</evidence>
<feature type="signal peptide" evidence="1">
    <location>
        <begin position="1"/>
        <end position="23"/>
    </location>
</feature>
<evidence type="ECO:0008006" key="4">
    <source>
        <dbReference type="Google" id="ProtNLM"/>
    </source>
</evidence>
<name>A0A855X415_9BACT</name>
<reference evidence="2 3" key="1">
    <citation type="journal article" date="2018" name="ISME J.">
        <title>A methanotrophic archaeon couples anaerobic oxidation of methane to Fe(III) reduction.</title>
        <authorList>
            <person name="Cai C."/>
            <person name="Leu A.O."/>
            <person name="Xie G.J."/>
            <person name="Guo J."/>
            <person name="Feng Y."/>
            <person name="Zhao J.X."/>
            <person name="Tyson G.W."/>
            <person name="Yuan Z."/>
            <person name="Hu S."/>
        </authorList>
    </citation>
    <scope>NUCLEOTIDE SEQUENCE [LARGE SCALE GENOMIC DNA]</scope>
    <source>
        <strain evidence="2">FeB_12</strain>
    </source>
</reference>
<dbReference type="PROSITE" id="PS51257">
    <property type="entry name" value="PROKAR_LIPOPROTEIN"/>
    <property type="match status" value="1"/>
</dbReference>
<comment type="caution">
    <text evidence="2">The sequence shown here is derived from an EMBL/GenBank/DDBJ whole genome shotgun (WGS) entry which is preliminary data.</text>
</comment>
<organism evidence="2 3">
    <name type="scientific">candidate division GN15 bacterium</name>
    <dbReference type="NCBI Taxonomy" id="2072418"/>
    <lineage>
        <taxon>Bacteria</taxon>
        <taxon>candidate division GN15</taxon>
    </lineage>
</organism>
<gene>
    <name evidence="2" type="ORF">C3F09_04330</name>
</gene>